<gene>
    <name evidence="3" type="ORF">RM529_11825</name>
</gene>
<dbReference type="InterPro" id="IPR013783">
    <property type="entry name" value="Ig-like_fold"/>
</dbReference>
<dbReference type="Gene3D" id="3.90.245.10">
    <property type="entry name" value="Ribonucleoside hydrolase-like"/>
    <property type="match status" value="1"/>
</dbReference>
<feature type="domain" description="Cellulose-binding Sde182 C-terminal" evidence="2">
    <location>
        <begin position="421"/>
        <end position="501"/>
    </location>
</feature>
<dbReference type="InterPro" id="IPR036452">
    <property type="entry name" value="Ribo_hydro-like"/>
</dbReference>
<proteinExistence type="predicted"/>
<dbReference type="RefSeq" id="WP_311484999.1">
    <property type="nucleotide sequence ID" value="NZ_JAVRHP010000063.1"/>
</dbReference>
<evidence type="ECO:0000259" key="2">
    <source>
        <dbReference type="Pfam" id="PF21027"/>
    </source>
</evidence>
<reference evidence="3 4" key="1">
    <citation type="submission" date="2023-09" db="EMBL/GenBank/DDBJ databases">
        <authorList>
            <person name="Rey-Velasco X."/>
        </authorList>
    </citation>
    <scope>NUCLEOTIDE SEQUENCE [LARGE SCALE GENOMIC DNA]</scope>
    <source>
        <strain evidence="3 4">F297</strain>
    </source>
</reference>
<evidence type="ECO:0000313" key="4">
    <source>
        <dbReference type="Proteomes" id="UP001248819"/>
    </source>
</evidence>
<protein>
    <submittedName>
        <fullName evidence="3">DUF1593 domain-containing protein</fullName>
    </submittedName>
</protein>
<feature type="domain" description="Cellulose-binding Sde182 nucleoside hydrolase-like" evidence="1">
    <location>
        <begin position="83"/>
        <end position="328"/>
    </location>
</feature>
<dbReference type="Pfam" id="PF21027">
    <property type="entry name" value="Sde0182_C"/>
    <property type="match status" value="1"/>
</dbReference>
<name>A0ABU3CWV6_9FLAO</name>
<evidence type="ECO:0000313" key="3">
    <source>
        <dbReference type="EMBL" id="MDT0650842.1"/>
    </source>
</evidence>
<organism evidence="3 4">
    <name type="scientific">Autumnicola edwardsiae</name>
    <dbReference type="NCBI Taxonomy" id="3075594"/>
    <lineage>
        <taxon>Bacteria</taxon>
        <taxon>Pseudomonadati</taxon>
        <taxon>Bacteroidota</taxon>
        <taxon>Flavobacteriia</taxon>
        <taxon>Flavobacteriales</taxon>
        <taxon>Flavobacteriaceae</taxon>
        <taxon>Autumnicola</taxon>
    </lineage>
</organism>
<dbReference type="InterPro" id="IPR011483">
    <property type="entry name" value="Sde182_NH-like"/>
</dbReference>
<dbReference type="Pfam" id="PF07632">
    <property type="entry name" value="Sde182_NH-like"/>
    <property type="match status" value="1"/>
</dbReference>
<dbReference type="InterPro" id="IPR048527">
    <property type="entry name" value="Sde182_C"/>
</dbReference>
<comment type="caution">
    <text evidence="3">The sequence shown here is derived from an EMBL/GenBank/DDBJ whole genome shotgun (WGS) entry which is preliminary data.</text>
</comment>
<dbReference type="SUPFAM" id="SSF49464">
    <property type="entry name" value="Carboxypeptidase regulatory domain-like"/>
    <property type="match status" value="1"/>
</dbReference>
<dbReference type="Proteomes" id="UP001248819">
    <property type="component" value="Unassembled WGS sequence"/>
</dbReference>
<sequence length="506" mass="56541">MGIVKDKSTLLPVKGAEVKLLKSDVNVKTDKEGKFEIEITALSTSHPIDTLIVSDNRYWPQQVKLQGLDTSNLEIKLNAAKHRLIVTSDLGGADPDDEQSMVHLLLGANEFDLEGLIMGLAWLKADQNQPGIEPLRAIIDAYEKVYPNLKIHANGYPSPGYLRSIVAVGQTLPNMSGVGADKTSPGSELIIRVVDNAEDPRPVWLNAWGGANTIAQALWTVKQNRSEEEVSRFINKIRIFDILGQDDAGAWLAKTFPELIYIRTKSIYGWAPSDDWISNNVQSHGPMGEVYPNRRWATEGDSPAFFHLWSNGLNDPDEIDQGGWGGRFKTKKEDGIRVMDIAAKTPGLNEKRYDPYYMFTNTYEGMEAINRWKQHIHNNLETRMDWSISVNQEDANHHPVAFLNGDETMQILEIKAAPGSTVALSAAGSSDPDRDSLQYSWSFYDEPSTYSGLVEIKNRSTSRARINIPEDAGGKYIHIILEVHDNGTPNLFTYRRAIIDVQSINH</sequence>
<accession>A0ABU3CWV6</accession>
<dbReference type="InterPro" id="IPR008969">
    <property type="entry name" value="CarboxyPept-like_regulatory"/>
</dbReference>
<evidence type="ECO:0000259" key="1">
    <source>
        <dbReference type="Pfam" id="PF07632"/>
    </source>
</evidence>
<dbReference type="Gene3D" id="2.60.40.1120">
    <property type="entry name" value="Carboxypeptidase-like, regulatory domain"/>
    <property type="match status" value="1"/>
</dbReference>
<dbReference type="Gene3D" id="2.60.40.10">
    <property type="entry name" value="Immunoglobulins"/>
    <property type="match status" value="1"/>
</dbReference>
<keyword evidence="4" id="KW-1185">Reference proteome</keyword>
<dbReference type="EMBL" id="JAVRHP010000063">
    <property type="protein sequence ID" value="MDT0650842.1"/>
    <property type="molecule type" value="Genomic_DNA"/>
</dbReference>